<dbReference type="InParanoid" id="H2XKP5"/>
<accession>H2XKP5</accession>
<organism evidence="2 3">
    <name type="scientific">Ciona intestinalis</name>
    <name type="common">Transparent sea squirt</name>
    <name type="synonym">Ascidia intestinalis</name>
    <dbReference type="NCBI Taxonomy" id="7719"/>
    <lineage>
        <taxon>Eukaryota</taxon>
        <taxon>Metazoa</taxon>
        <taxon>Chordata</taxon>
        <taxon>Tunicata</taxon>
        <taxon>Ascidiacea</taxon>
        <taxon>Phlebobranchia</taxon>
        <taxon>Cionidae</taxon>
        <taxon>Ciona</taxon>
    </lineage>
</organism>
<keyword evidence="1" id="KW-1133">Transmembrane helix</keyword>
<dbReference type="AlphaFoldDB" id="H2XKP5"/>
<name>H2XKP5_CIOIN</name>
<dbReference type="Proteomes" id="UP000008144">
    <property type="component" value="Unassembled WGS sequence"/>
</dbReference>
<protein>
    <submittedName>
        <fullName evidence="2">Uncharacterized protein</fullName>
    </submittedName>
</protein>
<feature type="transmembrane region" description="Helical" evidence="1">
    <location>
        <begin position="6"/>
        <end position="23"/>
    </location>
</feature>
<keyword evidence="1" id="KW-0812">Transmembrane</keyword>
<keyword evidence="3" id="KW-1185">Reference proteome</keyword>
<reference evidence="3" key="1">
    <citation type="journal article" date="2002" name="Science">
        <title>The draft genome of Ciona intestinalis: insights into chordate and vertebrate origins.</title>
        <authorList>
            <person name="Dehal P."/>
            <person name="Satou Y."/>
            <person name="Campbell R.K."/>
            <person name="Chapman J."/>
            <person name="Degnan B."/>
            <person name="De Tomaso A."/>
            <person name="Davidson B."/>
            <person name="Di Gregorio A."/>
            <person name="Gelpke M."/>
            <person name="Goodstein D.M."/>
            <person name="Harafuji N."/>
            <person name="Hastings K.E."/>
            <person name="Ho I."/>
            <person name="Hotta K."/>
            <person name="Huang W."/>
            <person name="Kawashima T."/>
            <person name="Lemaire P."/>
            <person name="Martinez D."/>
            <person name="Meinertzhagen I.A."/>
            <person name="Necula S."/>
            <person name="Nonaka M."/>
            <person name="Putnam N."/>
            <person name="Rash S."/>
            <person name="Saiga H."/>
            <person name="Satake M."/>
            <person name="Terry A."/>
            <person name="Yamada L."/>
            <person name="Wang H.G."/>
            <person name="Awazu S."/>
            <person name="Azumi K."/>
            <person name="Boore J."/>
            <person name="Branno M."/>
            <person name="Chin-Bow S."/>
            <person name="DeSantis R."/>
            <person name="Doyle S."/>
            <person name="Francino P."/>
            <person name="Keys D.N."/>
            <person name="Haga S."/>
            <person name="Hayashi H."/>
            <person name="Hino K."/>
            <person name="Imai K.S."/>
            <person name="Inaba K."/>
            <person name="Kano S."/>
            <person name="Kobayashi K."/>
            <person name="Kobayashi M."/>
            <person name="Lee B.I."/>
            <person name="Makabe K.W."/>
            <person name="Manohar C."/>
            <person name="Matassi G."/>
            <person name="Medina M."/>
            <person name="Mochizuki Y."/>
            <person name="Mount S."/>
            <person name="Morishita T."/>
            <person name="Miura S."/>
            <person name="Nakayama A."/>
            <person name="Nishizaka S."/>
            <person name="Nomoto H."/>
            <person name="Ohta F."/>
            <person name="Oishi K."/>
            <person name="Rigoutsos I."/>
            <person name="Sano M."/>
            <person name="Sasaki A."/>
            <person name="Sasakura Y."/>
            <person name="Shoguchi E."/>
            <person name="Shin-i T."/>
            <person name="Spagnuolo A."/>
            <person name="Stainier D."/>
            <person name="Suzuki M.M."/>
            <person name="Tassy O."/>
            <person name="Takatori N."/>
            <person name="Tokuoka M."/>
            <person name="Yagi K."/>
            <person name="Yoshizaki F."/>
            <person name="Wada S."/>
            <person name="Zhang C."/>
            <person name="Hyatt P.D."/>
            <person name="Larimer F."/>
            <person name="Detter C."/>
            <person name="Doggett N."/>
            <person name="Glavina T."/>
            <person name="Hawkins T."/>
            <person name="Richardson P."/>
            <person name="Lucas S."/>
            <person name="Kohara Y."/>
            <person name="Levine M."/>
            <person name="Satoh N."/>
            <person name="Rokhsar D.S."/>
        </authorList>
    </citation>
    <scope>NUCLEOTIDE SEQUENCE [LARGE SCALE GENOMIC DNA]</scope>
</reference>
<keyword evidence="1" id="KW-0472">Membrane</keyword>
<reference evidence="2" key="2">
    <citation type="submission" date="2025-08" db="UniProtKB">
        <authorList>
            <consortium name="Ensembl"/>
        </authorList>
    </citation>
    <scope>IDENTIFICATION</scope>
</reference>
<dbReference type="Ensembl" id="ENSCINT00000031142.1">
    <property type="protein sequence ID" value="ENSCINP00000030227.1"/>
    <property type="gene ID" value="ENSCING00000020818.1"/>
</dbReference>
<evidence type="ECO:0000313" key="2">
    <source>
        <dbReference type="Ensembl" id="ENSCINP00000030227.1"/>
    </source>
</evidence>
<sequence>MDISRWAVLYFMNTYSVLMYCCLKNDLKINKKLS</sequence>
<proteinExistence type="predicted"/>
<evidence type="ECO:0000313" key="3">
    <source>
        <dbReference type="Proteomes" id="UP000008144"/>
    </source>
</evidence>
<evidence type="ECO:0000256" key="1">
    <source>
        <dbReference type="SAM" id="Phobius"/>
    </source>
</evidence>
<dbReference type="HOGENOM" id="CLU_3379427_0_0_1"/>
<reference evidence="2" key="3">
    <citation type="submission" date="2025-09" db="UniProtKB">
        <authorList>
            <consortium name="Ensembl"/>
        </authorList>
    </citation>
    <scope>IDENTIFICATION</scope>
</reference>